<evidence type="ECO:0000313" key="3">
    <source>
        <dbReference type="Proteomes" id="UP001597540"/>
    </source>
</evidence>
<dbReference type="EMBL" id="JBHUMJ010000007">
    <property type="protein sequence ID" value="MFD2702701.1"/>
    <property type="molecule type" value="Genomic_DNA"/>
</dbReference>
<keyword evidence="3" id="KW-1185">Reference proteome</keyword>
<organism evidence="2 3">
    <name type="scientific">Paenibacillus shunpengii</name>
    <dbReference type="NCBI Taxonomy" id="2054424"/>
    <lineage>
        <taxon>Bacteria</taxon>
        <taxon>Bacillati</taxon>
        <taxon>Bacillota</taxon>
        <taxon>Bacilli</taxon>
        <taxon>Bacillales</taxon>
        <taxon>Paenibacillaceae</taxon>
        <taxon>Paenibacillus</taxon>
    </lineage>
</organism>
<dbReference type="RefSeq" id="WP_379264062.1">
    <property type="nucleotide sequence ID" value="NZ_JBHUMJ010000007.1"/>
</dbReference>
<keyword evidence="1" id="KW-1133">Transmembrane helix</keyword>
<feature type="transmembrane region" description="Helical" evidence="1">
    <location>
        <begin position="20"/>
        <end position="40"/>
    </location>
</feature>
<evidence type="ECO:0000256" key="1">
    <source>
        <dbReference type="SAM" id="Phobius"/>
    </source>
</evidence>
<feature type="transmembrane region" description="Helical" evidence="1">
    <location>
        <begin position="99"/>
        <end position="125"/>
    </location>
</feature>
<keyword evidence="1" id="KW-0812">Transmembrane</keyword>
<gene>
    <name evidence="2" type="ORF">ACFSVM_19800</name>
</gene>
<evidence type="ECO:0008006" key="4">
    <source>
        <dbReference type="Google" id="ProtNLM"/>
    </source>
</evidence>
<proteinExistence type="predicted"/>
<name>A0ABW5SSW8_9BACL</name>
<dbReference type="Proteomes" id="UP001597540">
    <property type="component" value="Unassembled WGS sequence"/>
</dbReference>
<feature type="transmembrane region" description="Helical" evidence="1">
    <location>
        <begin position="137"/>
        <end position="160"/>
    </location>
</feature>
<feature type="transmembrane region" description="Helical" evidence="1">
    <location>
        <begin position="167"/>
        <end position="187"/>
    </location>
</feature>
<protein>
    <recommendedName>
        <fullName evidence="4">ABC transporter permease</fullName>
    </recommendedName>
</protein>
<sequence>MHKWAKQYVLECRLLSRRVVLMSLPIVYAAFFWLVMYFNFKNPMQNLYYSIDRIQSVGHTMTLGVAIFLGISLARRDLARLAYEWVKSYPISSAVQLTAKYAAILSYLTIFTILIAASMLIAGQISGLEVKIVWPRMLYFTIQYEVSYAVTVALGMLLGVIISNRAVYLIGFSAWMFGTFFMEIFVLERYGWHLLKTFHLSQLFIESGKWYQTWSVALFADERNASRVFVLMFAMLLLAASILVLNYKRPVRKTAKSWIASVCVLAVCSAAFIPYSSIWAEKNNQIQAILHDPNVQMEGESSAEHQNIFALSSYDLSITQNEQDILEGYAVMQLEAKAVDREADALKFTLNRAFVIKELHINDEPVNYVREGDWITVHVPEYTKKPADYELVIRYQGKLVIPSNSNFDVYYSFSSGENTYLGGMIGWYPIPGKQSIYEYRMGATEEDRTLLLANKLQVEPVNMQVTFRNFKNEMYTTLGKTELKSRAGAGDLAAADEDQVIAGRVTSPLTAIGASFTETTSAVVPLKVYSTPFAQRSVLHVMSLVEEQFAYFKSWLPSLEPQYKQLYMYGDPLYLSSLSDIQNASYIHNDLNSSYDAFTARNWMNALIFGDQAGADMLLAGLSERNQLTETTADIRHLIGMLCWYVYYLDYEHEPQHEAMSNSMLSYYLMRYDALSSDLYHMAAQMISEVDQAIEAGQTEQVKQVLHHFYKQDLSVPPVKPNEADFITPQQWNKVWDQVMSDE</sequence>
<feature type="transmembrane region" description="Helical" evidence="1">
    <location>
        <begin position="60"/>
        <end position="78"/>
    </location>
</feature>
<feature type="transmembrane region" description="Helical" evidence="1">
    <location>
        <begin position="259"/>
        <end position="280"/>
    </location>
</feature>
<comment type="caution">
    <text evidence="2">The sequence shown here is derived from an EMBL/GenBank/DDBJ whole genome shotgun (WGS) entry which is preliminary data.</text>
</comment>
<reference evidence="3" key="1">
    <citation type="journal article" date="2019" name="Int. J. Syst. Evol. Microbiol.">
        <title>The Global Catalogue of Microorganisms (GCM) 10K type strain sequencing project: providing services to taxonomists for standard genome sequencing and annotation.</title>
        <authorList>
            <consortium name="The Broad Institute Genomics Platform"/>
            <consortium name="The Broad Institute Genome Sequencing Center for Infectious Disease"/>
            <person name="Wu L."/>
            <person name="Ma J."/>
        </authorList>
    </citation>
    <scope>NUCLEOTIDE SEQUENCE [LARGE SCALE GENOMIC DNA]</scope>
    <source>
        <strain evidence="3">KCTC 33849</strain>
    </source>
</reference>
<feature type="transmembrane region" description="Helical" evidence="1">
    <location>
        <begin position="228"/>
        <end position="247"/>
    </location>
</feature>
<accession>A0ABW5SSW8</accession>
<evidence type="ECO:0000313" key="2">
    <source>
        <dbReference type="EMBL" id="MFD2702701.1"/>
    </source>
</evidence>
<keyword evidence="1" id="KW-0472">Membrane</keyword>